<feature type="binding site" evidence="7">
    <location>
        <position position="332"/>
    </location>
    <ligand>
        <name>N-formimidoyl-L-glutamate</name>
        <dbReference type="ChEBI" id="CHEBI:58928"/>
    </ligand>
</feature>
<comment type="similarity">
    <text evidence="7">Belongs to the metallo-dependent hydrolases superfamily. HutI family.</text>
</comment>
<evidence type="ECO:0000313" key="10">
    <source>
        <dbReference type="Proteomes" id="UP000648239"/>
    </source>
</evidence>
<dbReference type="GO" id="GO:0019557">
    <property type="term" value="P:L-histidine catabolic process to glutamate and formate"/>
    <property type="evidence" value="ECO:0007669"/>
    <property type="project" value="UniProtKB-UniPathway"/>
</dbReference>
<feature type="binding site" evidence="7">
    <location>
        <position position="85"/>
    </location>
    <ligand>
        <name>Fe(3+)</name>
        <dbReference type="ChEBI" id="CHEBI:29034"/>
    </ligand>
</feature>
<evidence type="ECO:0000256" key="3">
    <source>
        <dbReference type="ARBA" id="ARBA00022801"/>
    </source>
</evidence>
<dbReference type="GO" id="GO:0005737">
    <property type="term" value="C:cytoplasm"/>
    <property type="evidence" value="ECO:0007669"/>
    <property type="project" value="UniProtKB-SubCell"/>
</dbReference>
<dbReference type="InterPro" id="IPR006680">
    <property type="entry name" value="Amidohydro-rel"/>
</dbReference>
<comment type="subcellular location">
    <subcellularLocation>
        <location evidence="7">Cytoplasm</location>
    </subcellularLocation>
</comment>
<dbReference type="EMBL" id="JACXWD010000004">
    <property type="protein sequence ID" value="MBD3866944.1"/>
    <property type="molecule type" value="Genomic_DNA"/>
</dbReference>
<feature type="binding site" evidence="7">
    <location>
        <position position="253"/>
    </location>
    <ligand>
        <name>Fe(3+)</name>
        <dbReference type="ChEBI" id="CHEBI:29034"/>
    </ligand>
</feature>
<dbReference type="PANTHER" id="PTHR42752">
    <property type="entry name" value="IMIDAZOLONEPROPIONASE"/>
    <property type="match status" value="1"/>
</dbReference>
<proteinExistence type="inferred from homology"/>
<feature type="binding site" evidence="7">
    <location>
        <position position="83"/>
    </location>
    <ligand>
        <name>Zn(2+)</name>
        <dbReference type="ChEBI" id="CHEBI:29105"/>
    </ligand>
</feature>
<dbReference type="Pfam" id="PF01979">
    <property type="entry name" value="Amidohydro_1"/>
    <property type="match status" value="1"/>
</dbReference>
<reference evidence="9 10" key="1">
    <citation type="submission" date="2020-08" db="EMBL/GenBank/DDBJ databases">
        <title>Acidobacteriota in marine sediments use diverse sulfur dissimilation pathways.</title>
        <authorList>
            <person name="Wasmund K."/>
        </authorList>
    </citation>
    <scope>NUCLEOTIDE SEQUENCE [LARGE SCALE GENOMIC DNA]</scope>
    <source>
        <strain evidence="9">MAG AM4</strain>
    </source>
</reference>
<feature type="binding site" evidence="7">
    <location>
        <position position="155"/>
    </location>
    <ligand>
        <name>N-formimidoyl-L-glutamate</name>
        <dbReference type="ChEBI" id="CHEBI:58928"/>
    </ligand>
</feature>
<feature type="binding site" evidence="7">
    <location>
        <position position="83"/>
    </location>
    <ligand>
        <name>Fe(3+)</name>
        <dbReference type="ChEBI" id="CHEBI:29034"/>
    </ligand>
</feature>
<keyword evidence="3 7" id="KW-0378">Hydrolase</keyword>
<feature type="binding site" evidence="7">
    <location>
        <position position="333"/>
    </location>
    <ligand>
        <name>4-imidazolone-5-propanoate</name>
        <dbReference type="ChEBI" id="CHEBI:77893"/>
    </ligand>
</feature>
<evidence type="ECO:0000256" key="7">
    <source>
        <dbReference type="HAMAP-Rule" id="MF_00372"/>
    </source>
</evidence>
<evidence type="ECO:0000256" key="5">
    <source>
        <dbReference type="ARBA" id="ARBA00022833"/>
    </source>
</evidence>
<feature type="binding site" evidence="7">
    <location>
        <position position="188"/>
    </location>
    <ligand>
        <name>4-imidazolone-5-propanoate</name>
        <dbReference type="ChEBI" id="CHEBI:77893"/>
    </ligand>
</feature>
<evidence type="ECO:0000256" key="2">
    <source>
        <dbReference type="ARBA" id="ARBA00022723"/>
    </source>
</evidence>
<keyword evidence="4 7" id="KW-0369">Histidine metabolism</keyword>
<feature type="binding site" evidence="7">
    <location>
        <position position="330"/>
    </location>
    <ligand>
        <name>N-formimidoyl-L-glutamate</name>
        <dbReference type="ChEBI" id="CHEBI:58928"/>
    </ligand>
</feature>
<dbReference type="Gene3D" id="2.30.40.10">
    <property type="entry name" value="Urease, subunit C, domain 1"/>
    <property type="match status" value="1"/>
</dbReference>
<keyword evidence="7" id="KW-0963">Cytoplasm</keyword>
<dbReference type="FunFam" id="3.20.20.140:FF:000007">
    <property type="entry name" value="Imidazolonepropionase"/>
    <property type="match status" value="1"/>
</dbReference>
<dbReference type="NCBIfam" id="TIGR01224">
    <property type="entry name" value="hutI"/>
    <property type="match status" value="1"/>
</dbReference>
<dbReference type="HAMAP" id="MF_00372">
    <property type="entry name" value="HutI"/>
    <property type="match status" value="1"/>
</dbReference>
<comment type="caution">
    <text evidence="9">The sequence shown here is derived from an EMBL/GenBank/DDBJ whole genome shotgun (WGS) entry which is preliminary data.</text>
</comment>
<feature type="binding site" evidence="7">
    <location>
        <position position="85"/>
    </location>
    <ligand>
        <name>Zn(2+)</name>
        <dbReference type="ChEBI" id="CHEBI:29105"/>
    </ligand>
</feature>
<evidence type="ECO:0000256" key="4">
    <source>
        <dbReference type="ARBA" id="ARBA00022808"/>
    </source>
</evidence>
<dbReference type="SUPFAM" id="SSF51556">
    <property type="entry name" value="Metallo-dependent hydrolases"/>
    <property type="match status" value="1"/>
</dbReference>
<sequence>MIPADLVVSGISELATPEGNTALAGPHTGRLRIIRNAAVACHEGKIVFVGEEAECIETVQPTPDCTPVDAAGGTVLPGFVDAHTHLPFAGWRETEFDERLKGATYSDIAARGGGILSTVEAVRKMDRKSLAATVRGRLNDLLAQGTTTAEAKSGYGLDPDAEIMQLEALGDAASGHPVQLATTFLGAHTVPKEYRGRRQRYIQLILDEMLPQVAKRRLATFADAFVDAHAFSVEEARLILEAAKGYGLKVRLHADQLADDGGALLAAELEAASADHLEFASDEGLEAMARAGTCGVLLPAATFFLMMDRKPPGRRLLDAGVPVVVATDFNPGTCPCESMSAATWFACLTAGLSVDEAITATTLNAAHSLGMADQVGSIEVGKRGDMVVHDFPNRYHLVYRFGIPRITAVVADGKRVV</sequence>
<name>A0A8J7CDL3_9BACT</name>
<evidence type="ECO:0000256" key="1">
    <source>
        <dbReference type="ARBA" id="ARBA00012864"/>
    </source>
</evidence>
<keyword evidence="6 7" id="KW-0408">Iron</keyword>
<feature type="binding site" evidence="7">
    <location>
        <position position="253"/>
    </location>
    <ligand>
        <name>Zn(2+)</name>
        <dbReference type="ChEBI" id="CHEBI:29105"/>
    </ligand>
</feature>
<protein>
    <recommendedName>
        <fullName evidence="1 7">Imidazolonepropionase</fullName>
        <ecNumber evidence="1 7">3.5.2.7</ecNumber>
    </recommendedName>
    <alternativeName>
        <fullName evidence="7">Imidazolone-5-propionate hydrolase</fullName>
    </alternativeName>
</protein>
<evidence type="ECO:0000259" key="8">
    <source>
        <dbReference type="Pfam" id="PF01979"/>
    </source>
</evidence>
<comment type="function">
    <text evidence="7">Catalyzes the hydrolytic cleavage of the carbon-nitrogen bond in imidazolone-5-propanoate to yield N-formimidoyl-L-glutamate. It is the third step in the universal histidine degradation pathway.</text>
</comment>
<dbReference type="PANTHER" id="PTHR42752:SF1">
    <property type="entry name" value="IMIDAZOLONEPROPIONASE-RELATED"/>
    <property type="match status" value="1"/>
</dbReference>
<evidence type="ECO:0000256" key="6">
    <source>
        <dbReference type="ARBA" id="ARBA00023004"/>
    </source>
</evidence>
<dbReference type="EC" id="3.5.2.7" evidence="1 7"/>
<feature type="binding site" evidence="7">
    <location>
        <position position="256"/>
    </location>
    <ligand>
        <name>4-imidazolone-5-propanoate</name>
        <dbReference type="ChEBI" id="CHEBI:77893"/>
    </ligand>
</feature>
<dbReference type="Proteomes" id="UP000648239">
    <property type="component" value="Unassembled WGS sequence"/>
</dbReference>
<accession>A0A8J7CDL3</accession>
<dbReference type="SUPFAM" id="SSF51338">
    <property type="entry name" value="Composite domain of metallo-dependent hydrolases"/>
    <property type="match status" value="1"/>
</dbReference>
<comment type="catalytic activity">
    <reaction evidence="7">
        <text>4-imidazolone-5-propanoate + H2O = N-formimidoyl-L-glutamate</text>
        <dbReference type="Rhea" id="RHEA:23660"/>
        <dbReference type="ChEBI" id="CHEBI:15377"/>
        <dbReference type="ChEBI" id="CHEBI:58928"/>
        <dbReference type="ChEBI" id="CHEBI:77893"/>
        <dbReference type="EC" id="3.5.2.7"/>
    </reaction>
</comment>
<evidence type="ECO:0000313" key="9">
    <source>
        <dbReference type="EMBL" id="MBD3866944.1"/>
    </source>
</evidence>
<dbReference type="Gene3D" id="3.20.20.140">
    <property type="entry name" value="Metal-dependent hydrolases"/>
    <property type="match status" value="1"/>
</dbReference>
<keyword evidence="2 7" id="KW-0479">Metal-binding</keyword>
<keyword evidence="5 7" id="KW-0862">Zinc</keyword>
<dbReference type="AlphaFoldDB" id="A0A8J7CDL3"/>
<dbReference type="UniPathway" id="UPA00379">
    <property type="reaction ID" value="UER00551"/>
</dbReference>
<feature type="domain" description="Amidohydrolase-related" evidence="8">
    <location>
        <begin position="74"/>
        <end position="416"/>
    </location>
</feature>
<dbReference type="GO" id="GO:0019556">
    <property type="term" value="P:L-histidine catabolic process to glutamate and formamide"/>
    <property type="evidence" value="ECO:0007669"/>
    <property type="project" value="UniProtKB-UniRule"/>
</dbReference>
<dbReference type="InterPro" id="IPR005920">
    <property type="entry name" value="HutI"/>
</dbReference>
<dbReference type="GO" id="GO:0005506">
    <property type="term" value="F:iron ion binding"/>
    <property type="evidence" value="ECO:0007669"/>
    <property type="project" value="UniProtKB-UniRule"/>
</dbReference>
<organism evidence="9 10">
    <name type="scientific">Candidatus Polarisedimenticola svalbardensis</name>
    <dbReference type="NCBI Taxonomy" id="2886004"/>
    <lineage>
        <taxon>Bacteria</taxon>
        <taxon>Pseudomonadati</taxon>
        <taxon>Acidobacteriota</taxon>
        <taxon>Candidatus Polarisedimenticolia</taxon>
        <taxon>Candidatus Polarisedimenticolales</taxon>
        <taxon>Candidatus Polarisedimenticolaceae</taxon>
        <taxon>Candidatus Polarisedimenticola</taxon>
    </lineage>
</organism>
<feature type="binding site" evidence="7">
    <location>
        <position position="155"/>
    </location>
    <ligand>
        <name>4-imidazolone-5-propanoate</name>
        <dbReference type="ChEBI" id="CHEBI:77893"/>
    </ligand>
</feature>
<gene>
    <name evidence="7" type="primary">hutI</name>
    <name evidence="9" type="ORF">IFK94_02375</name>
</gene>
<dbReference type="GO" id="GO:0050480">
    <property type="term" value="F:imidazolonepropionase activity"/>
    <property type="evidence" value="ECO:0007669"/>
    <property type="project" value="UniProtKB-UniRule"/>
</dbReference>
<comment type="cofactor">
    <cofactor evidence="7">
        <name>Zn(2+)</name>
        <dbReference type="ChEBI" id="CHEBI:29105"/>
    </cofactor>
    <cofactor evidence="7">
        <name>Fe(3+)</name>
        <dbReference type="ChEBI" id="CHEBI:29034"/>
    </cofactor>
    <text evidence="7">Binds 1 zinc or iron ion per subunit.</text>
</comment>
<feature type="binding site" evidence="7">
    <location>
        <position position="92"/>
    </location>
    <ligand>
        <name>4-imidazolone-5-propanoate</name>
        <dbReference type="ChEBI" id="CHEBI:77893"/>
    </ligand>
</feature>
<dbReference type="InterPro" id="IPR032466">
    <property type="entry name" value="Metal_Hydrolase"/>
</dbReference>
<feature type="binding site" evidence="7">
    <location>
        <position position="328"/>
    </location>
    <ligand>
        <name>Zn(2+)</name>
        <dbReference type="ChEBI" id="CHEBI:29105"/>
    </ligand>
</feature>
<dbReference type="InterPro" id="IPR011059">
    <property type="entry name" value="Metal-dep_hydrolase_composite"/>
</dbReference>
<dbReference type="GO" id="GO:0008270">
    <property type="term" value="F:zinc ion binding"/>
    <property type="evidence" value="ECO:0007669"/>
    <property type="project" value="UniProtKB-UniRule"/>
</dbReference>
<feature type="binding site" evidence="7">
    <location>
        <position position="328"/>
    </location>
    <ligand>
        <name>Fe(3+)</name>
        <dbReference type="ChEBI" id="CHEBI:29034"/>
    </ligand>
</feature>
<comment type="pathway">
    <text evidence="7">Amino-acid degradation; L-histidine degradation into L-glutamate; N-formimidoyl-L-glutamate from L-histidine: step 3/3.</text>
</comment>